<proteinExistence type="predicted"/>
<protein>
    <submittedName>
        <fullName evidence="1">Uncharacterized protein</fullName>
    </submittedName>
</protein>
<dbReference type="STRING" id="573061.Clocel_2709"/>
<sequence length="281" mass="33102">MGAWGVKLYSSDIAVDVKSEYIDQLRRGKTNEEITNNLIEENIDIISDEEEGPEFWFALADTQWNYGRLLPAVKENALKWLNQEGHLEIWKESSMKNYNARIVVLNELKIKLLSPMPQEKKISRYNLYKCQWKIGDVFAYKFTGEYSCDKGFNKKYVLFRKIGEDIYPPGHTMPIVHVYKWIGDTVPDISIVNKLTIIPQFYEPVAYKDLKTDKILYKLLLMSTSKRIIPSKNITHLGNIQDDEINSKAINERNEKHLCSWKYFEQYIIENYLKWENIDIL</sequence>
<accession>D9SRH9</accession>
<dbReference type="KEGG" id="ccb:Clocel_2709"/>
<evidence type="ECO:0000313" key="1">
    <source>
        <dbReference type="EMBL" id="ADL52408.1"/>
    </source>
</evidence>
<evidence type="ECO:0000313" key="2">
    <source>
        <dbReference type="Proteomes" id="UP000002730"/>
    </source>
</evidence>
<keyword evidence="2" id="KW-1185">Reference proteome</keyword>
<dbReference type="Proteomes" id="UP000002730">
    <property type="component" value="Chromosome"/>
</dbReference>
<dbReference type="eggNOG" id="ENOG5030ZR8">
    <property type="taxonomic scope" value="Bacteria"/>
</dbReference>
<name>D9SRH9_CLOC7</name>
<dbReference type="AlphaFoldDB" id="D9SRH9"/>
<dbReference type="EMBL" id="CP002160">
    <property type="protein sequence ID" value="ADL52408.1"/>
    <property type="molecule type" value="Genomic_DNA"/>
</dbReference>
<reference evidence="1 2" key="1">
    <citation type="submission" date="2010-08" db="EMBL/GenBank/DDBJ databases">
        <title>Complete sequence of Clostridium cellulovorans 743B.</title>
        <authorList>
            <consortium name="US DOE Joint Genome Institute"/>
            <person name="Lucas S."/>
            <person name="Copeland A."/>
            <person name="Lapidus A."/>
            <person name="Cheng J.-F."/>
            <person name="Bruce D."/>
            <person name="Goodwin L."/>
            <person name="Pitluck S."/>
            <person name="Chertkov O."/>
            <person name="Detter J.C."/>
            <person name="Han C."/>
            <person name="Tapia R."/>
            <person name="Land M."/>
            <person name="Hauser L."/>
            <person name="Chang Y.-J."/>
            <person name="Jeffries C."/>
            <person name="Kyrpides N."/>
            <person name="Ivanova N."/>
            <person name="Mikhailova N."/>
            <person name="Hemme C.L."/>
            <person name="Woyke T."/>
        </authorList>
    </citation>
    <scope>NUCLEOTIDE SEQUENCE [LARGE SCALE GENOMIC DNA]</scope>
    <source>
        <strain evidence="2">ATCC 35296 / DSM 3052 / OCM 3 / 743B</strain>
    </source>
</reference>
<dbReference type="OrthoDB" id="362700at2"/>
<organism evidence="1 2">
    <name type="scientific">Clostridium cellulovorans (strain ATCC 35296 / DSM 3052 / OCM 3 / 743B)</name>
    <dbReference type="NCBI Taxonomy" id="573061"/>
    <lineage>
        <taxon>Bacteria</taxon>
        <taxon>Bacillati</taxon>
        <taxon>Bacillota</taxon>
        <taxon>Clostridia</taxon>
        <taxon>Eubacteriales</taxon>
        <taxon>Clostridiaceae</taxon>
        <taxon>Clostridium</taxon>
    </lineage>
</organism>
<dbReference type="HOGENOM" id="CLU_087570_0_0_9"/>
<gene>
    <name evidence="1" type="ordered locus">Clocel_2709</name>
</gene>
<dbReference type="RefSeq" id="WP_010076593.1">
    <property type="nucleotide sequence ID" value="NC_014393.1"/>
</dbReference>